<protein>
    <recommendedName>
        <fullName evidence="6">RRM domain-containing protein</fullName>
    </recommendedName>
</protein>
<evidence type="ECO:0000259" key="6">
    <source>
        <dbReference type="PROSITE" id="PS50102"/>
    </source>
</evidence>
<dbReference type="PANTHER" id="PTHR45735:SF2">
    <property type="entry name" value="CLEAVAGE STIMULATION FACTOR SUBUNIT 2"/>
    <property type="match status" value="1"/>
</dbReference>
<feature type="domain" description="RRM" evidence="6">
    <location>
        <begin position="9"/>
        <end position="87"/>
    </location>
</feature>
<dbReference type="SMART" id="SM00360">
    <property type="entry name" value="RRM"/>
    <property type="match status" value="1"/>
</dbReference>
<gene>
    <name evidence="7" type="ORF">DFL_006894</name>
</gene>
<dbReference type="GeneID" id="93589205"/>
<dbReference type="InterPro" id="IPR025742">
    <property type="entry name" value="CSTF2_hinge"/>
</dbReference>
<dbReference type="AlphaFoldDB" id="A0A436ZU72"/>
<accession>A0A436ZU72</accession>
<dbReference type="InterPro" id="IPR012677">
    <property type="entry name" value="Nucleotide-bd_a/b_plait_sf"/>
</dbReference>
<evidence type="ECO:0000256" key="4">
    <source>
        <dbReference type="PROSITE-ProRule" id="PRU00176"/>
    </source>
</evidence>
<dbReference type="InterPro" id="IPR026896">
    <property type="entry name" value="CSTF_C"/>
</dbReference>
<evidence type="ECO:0000256" key="3">
    <source>
        <dbReference type="ARBA" id="ARBA00023242"/>
    </source>
</evidence>
<dbReference type="PROSITE" id="PS50102">
    <property type="entry name" value="RRM"/>
    <property type="match status" value="1"/>
</dbReference>
<dbReference type="Gene3D" id="1.10.20.70">
    <property type="entry name" value="Transcription termination and cleavage factor, C-terminal domain"/>
    <property type="match status" value="1"/>
</dbReference>
<reference evidence="7 8" key="1">
    <citation type="submission" date="2019-01" db="EMBL/GenBank/DDBJ databases">
        <title>Intercellular communication is required for trap formation in the nematode-trapping fungus Duddingtonia flagrans.</title>
        <authorList>
            <person name="Youssar L."/>
            <person name="Wernet V."/>
            <person name="Hensel N."/>
            <person name="Hildebrandt H.-G."/>
            <person name="Fischer R."/>
        </authorList>
    </citation>
    <scope>NUCLEOTIDE SEQUENCE [LARGE SCALE GENOMIC DNA]</scope>
    <source>
        <strain evidence="7 8">CBS H-5679</strain>
    </source>
</reference>
<evidence type="ECO:0000256" key="5">
    <source>
        <dbReference type="SAM" id="MobiDB-lite"/>
    </source>
</evidence>
<dbReference type="VEuPathDB" id="FungiDB:DFL_006894"/>
<dbReference type="Gene3D" id="3.30.70.330">
    <property type="match status" value="1"/>
</dbReference>
<evidence type="ECO:0000256" key="1">
    <source>
        <dbReference type="ARBA" id="ARBA00004123"/>
    </source>
</evidence>
<feature type="region of interest" description="Disordered" evidence="5">
    <location>
        <begin position="213"/>
        <end position="238"/>
    </location>
</feature>
<evidence type="ECO:0000313" key="8">
    <source>
        <dbReference type="Proteomes" id="UP000283090"/>
    </source>
</evidence>
<keyword evidence="2 4" id="KW-0694">RNA-binding</keyword>
<comment type="subcellular location">
    <subcellularLocation>
        <location evidence="1">Nucleus</location>
    </subcellularLocation>
</comment>
<dbReference type="SUPFAM" id="SSF54928">
    <property type="entry name" value="RNA-binding domain, RBD"/>
    <property type="match status" value="1"/>
</dbReference>
<dbReference type="Pfam" id="PF00076">
    <property type="entry name" value="RRM_1"/>
    <property type="match status" value="1"/>
</dbReference>
<dbReference type="Pfam" id="PF14327">
    <property type="entry name" value="CSTF2_hinge"/>
    <property type="match status" value="1"/>
</dbReference>
<proteinExistence type="predicted"/>
<dbReference type="CDD" id="cd12398">
    <property type="entry name" value="RRM_CSTF2_RNA15_like"/>
    <property type="match status" value="1"/>
</dbReference>
<evidence type="ECO:0000313" key="7">
    <source>
        <dbReference type="EMBL" id="RVD82468.1"/>
    </source>
</evidence>
<dbReference type="PANTHER" id="PTHR45735">
    <property type="entry name" value="CLEAVAGE STIMULATION FACTOR SUBUNIT 2"/>
    <property type="match status" value="1"/>
</dbReference>
<dbReference type="OrthoDB" id="272703at2759"/>
<dbReference type="RefSeq" id="XP_067488012.1">
    <property type="nucleotide sequence ID" value="XM_067636389.1"/>
</dbReference>
<name>A0A436ZU72_ARTFL</name>
<dbReference type="Gene3D" id="1.25.40.630">
    <property type="match status" value="1"/>
</dbReference>
<dbReference type="FunFam" id="1.10.20.70:FF:000001">
    <property type="entry name" value="Cleavage stimulation factor subunit 2"/>
    <property type="match status" value="1"/>
</dbReference>
<dbReference type="GO" id="GO:0031124">
    <property type="term" value="P:mRNA 3'-end processing"/>
    <property type="evidence" value="ECO:0007669"/>
    <property type="project" value="InterPro"/>
</dbReference>
<sequence length="388" mass="41479">MPDEKVPSRIAFIGNIPYGLSEEQIVDIFSKVGQVLSFRLVYDRDTGKPKGFGFAEYADAEIAASAVRNLDNFEIMGRKLRVDFSHEGDKDAQDGYEPPAAGNTRGNVAGGSAANAGSSSGASLLPQLPPGAEVPPNLEAPDMISKTLETLPPAQLLDVISQMKQLALSDPAKCMELLRKAPQLCYAIFQALLLMNLVDPSILSQVIESSSAATNTAPPPQQQQYQPPPPPQPAQPAMDPNKAALVQQVMSLTAEQIAMLPPEQQAAIMQLRQQIMAGAQAYPIPKFSPPSQPISAASMAPPSLMGPPPVPFRTTLYPNVGVYNFPNGSAVGGNVKSSGTTTLYNGTMVHRPARRFPASLYSPYPAHRATFNASHNTIPLPPPPPQRR</sequence>
<keyword evidence="3" id="KW-0539">Nucleus</keyword>
<dbReference type="EMBL" id="SAEB01000009">
    <property type="protein sequence ID" value="RVD82468.1"/>
    <property type="molecule type" value="Genomic_DNA"/>
</dbReference>
<dbReference type="GO" id="GO:0005847">
    <property type="term" value="C:mRNA cleavage and polyadenylation specificity factor complex"/>
    <property type="evidence" value="ECO:0007669"/>
    <property type="project" value="TreeGrafter"/>
</dbReference>
<dbReference type="Proteomes" id="UP000283090">
    <property type="component" value="Unassembled WGS sequence"/>
</dbReference>
<evidence type="ECO:0000256" key="2">
    <source>
        <dbReference type="ARBA" id="ARBA00022884"/>
    </source>
</evidence>
<dbReference type="InterPro" id="IPR000504">
    <property type="entry name" value="RRM_dom"/>
</dbReference>
<feature type="region of interest" description="Disordered" evidence="5">
    <location>
        <begin position="88"/>
        <end position="139"/>
    </location>
</feature>
<dbReference type="Pfam" id="PF14304">
    <property type="entry name" value="CSTF_C"/>
    <property type="match status" value="1"/>
</dbReference>
<feature type="compositionally biased region" description="Pro residues" evidence="5">
    <location>
        <begin position="217"/>
        <end position="234"/>
    </location>
</feature>
<comment type="caution">
    <text evidence="7">The sequence shown here is derived from an EMBL/GenBank/DDBJ whole genome shotgun (WGS) entry which is preliminary data.</text>
</comment>
<dbReference type="STRING" id="97331.A0A436ZU72"/>
<dbReference type="InterPro" id="IPR038192">
    <property type="entry name" value="CSTF_C_sf"/>
</dbReference>
<keyword evidence="8" id="KW-1185">Reference proteome</keyword>
<organism evidence="7 8">
    <name type="scientific">Arthrobotrys flagrans</name>
    <name type="common">Nematode-trapping fungus</name>
    <name type="synonym">Trichothecium flagrans</name>
    <dbReference type="NCBI Taxonomy" id="97331"/>
    <lineage>
        <taxon>Eukaryota</taxon>
        <taxon>Fungi</taxon>
        <taxon>Dikarya</taxon>
        <taxon>Ascomycota</taxon>
        <taxon>Pezizomycotina</taxon>
        <taxon>Orbiliomycetes</taxon>
        <taxon>Orbiliales</taxon>
        <taxon>Orbiliaceae</taxon>
        <taxon>Arthrobotrys</taxon>
    </lineage>
</organism>
<feature type="compositionally biased region" description="Low complexity" evidence="5">
    <location>
        <begin position="106"/>
        <end position="123"/>
    </location>
</feature>
<dbReference type="InterPro" id="IPR035979">
    <property type="entry name" value="RBD_domain_sf"/>
</dbReference>
<dbReference type="GO" id="GO:0003729">
    <property type="term" value="F:mRNA binding"/>
    <property type="evidence" value="ECO:0007669"/>
    <property type="project" value="TreeGrafter"/>
</dbReference>